<evidence type="ECO:0000313" key="1">
    <source>
        <dbReference type="EMBL" id="GBE77589.1"/>
    </source>
</evidence>
<gene>
    <name evidence="1" type="ORF">SCP_0104690</name>
</gene>
<organism evidence="1 2">
    <name type="scientific">Sparassis crispa</name>
    <dbReference type="NCBI Taxonomy" id="139825"/>
    <lineage>
        <taxon>Eukaryota</taxon>
        <taxon>Fungi</taxon>
        <taxon>Dikarya</taxon>
        <taxon>Basidiomycota</taxon>
        <taxon>Agaricomycotina</taxon>
        <taxon>Agaricomycetes</taxon>
        <taxon>Polyporales</taxon>
        <taxon>Sparassidaceae</taxon>
        <taxon>Sparassis</taxon>
    </lineage>
</organism>
<dbReference type="OrthoDB" id="3149405at2759"/>
<accession>A0A401G600</accession>
<reference evidence="1 2" key="1">
    <citation type="journal article" date="2018" name="Sci. Rep.">
        <title>Genome sequence of the cauliflower mushroom Sparassis crispa (Hanabiratake) and its association with beneficial usage.</title>
        <authorList>
            <person name="Kiyama R."/>
            <person name="Furutani Y."/>
            <person name="Kawaguchi K."/>
            <person name="Nakanishi T."/>
        </authorList>
    </citation>
    <scope>NUCLEOTIDE SEQUENCE [LARGE SCALE GENOMIC DNA]</scope>
</reference>
<dbReference type="InParanoid" id="A0A401G600"/>
<dbReference type="RefSeq" id="XP_027608502.1">
    <property type="nucleotide sequence ID" value="XM_027752701.1"/>
</dbReference>
<proteinExistence type="predicted"/>
<dbReference type="GeneID" id="38774506"/>
<keyword evidence="2" id="KW-1185">Reference proteome</keyword>
<name>A0A401G600_9APHY</name>
<dbReference type="Proteomes" id="UP000287166">
    <property type="component" value="Unassembled WGS sequence"/>
</dbReference>
<dbReference type="AlphaFoldDB" id="A0A401G600"/>
<dbReference type="EMBL" id="BFAD01000001">
    <property type="protein sequence ID" value="GBE77589.1"/>
    <property type="molecule type" value="Genomic_DNA"/>
</dbReference>
<sequence>MNDLVPDSDGYYDIATIGVKANGEYERSPVLLRQITLIEADKKADYFLFDSRGRAVPFYTPYK</sequence>
<comment type="caution">
    <text evidence="1">The sequence shown here is derived from an EMBL/GenBank/DDBJ whole genome shotgun (WGS) entry which is preliminary data.</text>
</comment>
<protein>
    <submittedName>
        <fullName evidence="1">Uncharacterized protein</fullName>
    </submittedName>
</protein>
<evidence type="ECO:0000313" key="2">
    <source>
        <dbReference type="Proteomes" id="UP000287166"/>
    </source>
</evidence>